<feature type="transmembrane region" description="Helical" evidence="7">
    <location>
        <begin position="229"/>
        <end position="248"/>
    </location>
</feature>
<accession>A0A0L8BLF8</accession>
<evidence type="ECO:0000313" key="10">
    <source>
        <dbReference type="Proteomes" id="UP000037425"/>
    </source>
</evidence>
<dbReference type="Pfam" id="PF05977">
    <property type="entry name" value="MFS_3"/>
    <property type="match status" value="1"/>
</dbReference>
<evidence type="ECO:0000256" key="7">
    <source>
        <dbReference type="SAM" id="Phobius"/>
    </source>
</evidence>
<dbReference type="Proteomes" id="UP000037425">
    <property type="component" value="Unassembled WGS sequence"/>
</dbReference>
<gene>
    <name evidence="9" type="ORF">AC244_22380</name>
</gene>
<protein>
    <submittedName>
        <fullName evidence="9">MFS transporter</fullName>
    </submittedName>
</protein>
<feature type="transmembrane region" description="Helical" evidence="7">
    <location>
        <begin position="108"/>
        <end position="127"/>
    </location>
</feature>
<comment type="caution">
    <text evidence="9">The sequence shown here is derived from an EMBL/GenBank/DDBJ whole genome shotgun (WGS) entry which is preliminary data.</text>
</comment>
<dbReference type="PATRIC" id="fig|106592.7.peg.2339"/>
<organism evidence="9 10">
    <name type="scientific">Ensifer adhaerens</name>
    <name type="common">Sinorhizobium morelense</name>
    <dbReference type="NCBI Taxonomy" id="106592"/>
    <lineage>
        <taxon>Bacteria</taxon>
        <taxon>Pseudomonadati</taxon>
        <taxon>Pseudomonadota</taxon>
        <taxon>Alphaproteobacteria</taxon>
        <taxon>Hyphomicrobiales</taxon>
        <taxon>Rhizobiaceae</taxon>
        <taxon>Sinorhizobium/Ensifer group</taxon>
        <taxon>Ensifer</taxon>
    </lineage>
</organism>
<evidence type="ECO:0000256" key="6">
    <source>
        <dbReference type="ARBA" id="ARBA00023136"/>
    </source>
</evidence>
<feature type="transmembrane region" description="Helical" evidence="7">
    <location>
        <begin position="260"/>
        <end position="281"/>
    </location>
</feature>
<dbReference type="PANTHER" id="PTHR23513:SF11">
    <property type="entry name" value="STAPHYLOFERRIN A TRANSPORTER"/>
    <property type="match status" value="1"/>
</dbReference>
<keyword evidence="6 7" id="KW-0472">Membrane</keyword>
<feature type="transmembrane region" description="Helical" evidence="7">
    <location>
        <begin position="317"/>
        <end position="339"/>
    </location>
</feature>
<evidence type="ECO:0000256" key="1">
    <source>
        <dbReference type="ARBA" id="ARBA00004651"/>
    </source>
</evidence>
<evidence type="ECO:0000313" key="9">
    <source>
        <dbReference type="EMBL" id="KOF15522.1"/>
    </source>
</evidence>
<dbReference type="PROSITE" id="PS50850">
    <property type="entry name" value="MFS"/>
    <property type="match status" value="1"/>
</dbReference>
<dbReference type="InterPro" id="IPR036259">
    <property type="entry name" value="MFS_trans_sf"/>
</dbReference>
<keyword evidence="4 7" id="KW-0812">Transmembrane</keyword>
<sequence length="534" mass="56075">MSASKSSGGSFAPLRQPVFAVLWAATVLGNTGSFMRDVASSWLMTDLSAAPAAVAMVQAAGTLPIFLLAIPAGVLSDILDRRKFLIAVQLLLASVSITLMALSHLGLLSVSALIALTFMGGIGAALMGPTWQAIVPELVPREDVKGAVALNSLGINIARSIGPAAGGLLLASFGAAVTYGADVASYVLVIAALVWWPRAKEANDALSEGFFGAFRAGLRYTRASRSLHVVLLRAAVFFAFASAVWALLPLVARQLLGGDASFYGILLGSVGAGAIGGALVMPRLRQHFGADGLLFGSALVAALVMAALSLAPPQWLAVVILLFLGAAWITALTTLNGAAQAVLPNWVRGRGLAVYLTVFNGAMTAGSLGWGAVGEVAGVSGTLLIGACGLFVAGLIMHRIKLPSGDADLVPSNHWPEPLVAEPVPHDRGPVLILIEYHVEKHQRTAFLHALDELSHERRRDGAYGWGVTEDAADPEKMVEWFMVESWAEHLRQHKRVSLADADLQGKVIAYHSGPERPVVRHFLTINRPGSVSA</sequence>
<feature type="transmembrane region" description="Helical" evidence="7">
    <location>
        <begin position="84"/>
        <end position="102"/>
    </location>
</feature>
<dbReference type="Gene3D" id="1.20.1250.20">
    <property type="entry name" value="MFS general substrate transporter like domains"/>
    <property type="match status" value="1"/>
</dbReference>
<feature type="transmembrane region" description="Helical" evidence="7">
    <location>
        <begin position="176"/>
        <end position="196"/>
    </location>
</feature>
<name>A0A0L8BLF8_ENSAD</name>
<keyword evidence="5 7" id="KW-1133">Transmembrane helix</keyword>
<feature type="transmembrane region" description="Helical" evidence="7">
    <location>
        <begin position="52"/>
        <end position="72"/>
    </location>
</feature>
<dbReference type="RefSeq" id="WP_053251019.1">
    <property type="nucleotide sequence ID" value="NZ_LGAP01000018.1"/>
</dbReference>
<keyword evidence="3" id="KW-1003">Cell membrane</keyword>
<dbReference type="OrthoDB" id="9809918at2"/>
<dbReference type="CDD" id="cd06173">
    <property type="entry name" value="MFS_MefA_like"/>
    <property type="match status" value="1"/>
</dbReference>
<feature type="transmembrane region" description="Helical" evidence="7">
    <location>
        <begin position="293"/>
        <end position="311"/>
    </location>
</feature>
<feature type="transmembrane region" description="Helical" evidence="7">
    <location>
        <begin position="351"/>
        <end position="370"/>
    </location>
</feature>
<dbReference type="InterPro" id="IPR010290">
    <property type="entry name" value="TM_effector"/>
</dbReference>
<evidence type="ECO:0000256" key="2">
    <source>
        <dbReference type="ARBA" id="ARBA00022448"/>
    </source>
</evidence>
<dbReference type="AlphaFoldDB" id="A0A0L8BLF8"/>
<dbReference type="GO" id="GO:0005886">
    <property type="term" value="C:plasma membrane"/>
    <property type="evidence" value="ECO:0007669"/>
    <property type="project" value="UniProtKB-SubCell"/>
</dbReference>
<evidence type="ECO:0000259" key="8">
    <source>
        <dbReference type="PROSITE" id="PS50850"/>
    </source>
</evidence>
<dbReference type="PANTHER" id="PTHR23513">
    <property type="entry name" value="INTEGRAL MEMBRANE EFFLUX PROTEIN-RELATED"/>
    <property type="match status" value="1"/>
</dbReference>
<dbReference type="InterPro" id="IPR020846">
    <property type="entry name" value="MFS_dom"/>
</dbReference>
<proteinExistence type="predicted"/>
<comment type="subcellular location">
    <subcellularLocation>
        <location evidence="1">Cell membrane</location>
        <topology evidence="1">Multi-pass membrane protein</topology>
    </subcellularLocation>
</comment>
<dbReference type="EMBL" id="LGAP01000018">
    <property type="protein sequence ID" value="KOF15522.1"/>
    <property type="molecule type" value="Genomic_DNA"/>
</dbReference>
<dbReference type="GO" id="GO:0022857">
    <property type="term" value="F:transmembrane transporter activity"/>
    <property type="evidence" value="ECO:0007669"/>
    <property type="project" value="InterPro"/>
</dbReference>
<feature type="transmembrane region" description="Helical" evidence="7">
    <location>
        <begin position="376"/>
        <end position="396"/>
    </location>
</feature>
<reference evidence="10" key="1">
    <citation type="submission" date="2015-07" db="EMBL/GenBank/DDBJ databases">
        <title>Whole genome sequence of an Ensifer adhaerens strain isolated from a cave pool in the Wind Cave National Park.</title>
        <authorList>
            <person name="Eng W.W.H."/>
            <person name="Gan H.M."/>
            <person name="Barton H.A."/>
            <person name="Savka M.A."/>
        </authorList>
    </citation>
    <scope>NUCLEOTIDE SEQUENCE [LARGE SCALE GENOMIC DNA]</scope>
    <source>
        <strain evidence="10">SD006</strain>
    </source>
</reference>
<feature type="domain" description="Major facilitator superfamily (MFS) profile" evidence="8">
    <location>
        <begin position="18"/>
        <end position="406"/>
    </location>
</feature>
<keyword evidence="2" id="KW-0813">Transport</keyword>
<evidence type="ECO:0000256" key="4">
    <source>
        <dbReference type="ARBA" id="ARBA00022692"/>
    </source>
</evidence>
<evidence type="ECO:0000256" key="5">
    <source>
        <dbReference type="ARBA" id="ARBA00022989"/>
    </source>
</evidence>
<dbReference type="SUPFAM" id="SSF103473">
    <property type="entry name" value="MFS general substrate transporter"/>
    <property type="match status" value="1"/>
</dbReference>
<evidence type="ECO:0000256" key="3">
    <source>
        <dbReference type="ARBA" id="ARBA00022475"/>
    </source>
</evidence>